<keyword evidence="1" id="KW-0472">Membrane</keyword>
<evidence type="ECO:0000313" key="3">
    <source>
        <dbReference type="Proteomes" id="UP000813427"/>
    </source>
</evidence>
<sequence>MSTPQNVRDSDILSLSQRAPDRPIPTRTWYMQISYLIGRIEYTNRLAQENPCVRSQEGSESLTNAFSLTFGSGPVPPGVTGDHNYETLGFPYPSEFQKLIDTQTFTGQQHQISAPPTTSSPFGIQEQSNLGVELACTSMFSAISFEFQYIRTMEVEKKYQPTYVVIGIFSNGSSNPNELVVYVTNPKRLFKQLRWAVFRLRGIRGTVLSLRHVKGFRLYKLLMRAYNRWLVPQYDVVSWTKWIHETLNNNSMSVPDGEISLEIVLDWSVKRIWTVVLVPVLLSLAIGIWLNSKDWSDLATIQTAWGTASYIVTSGALLVALLGFLDISESLILENGLLAFLSLEEEGHRRPTLDTLVARIDLVQDY</sequence>
<organism evidence="2 3">
    <name type="scientific">Fusarium tricinctum</name>
    <dbReference type="NCBI Taxonomy" id="61284"/>
    <lineage>
        <taxon>Eukaryota</taxon>
        <taxon>Fungi</taxon>
        <taxon>Dikarya</taxon>
        <taxon>Ascomycota</taxon>
        <taxon>Pezizomycotina</taxon>
        <taxon>Sordariomycetes</taxon>
        <taxon>Hypocreomycetidae</taxon>
        <taxon>Hypocreales</taxon>
        <taxon>Nectriaceae</taxon>
        <taxon>Fusarium</taxon>
        <taxon>Fusarium tricinctum species complex</taxon>
    </lineage>
</organism>
<feature type="transmembrane region" description="Helical" evidence="1">
    <location>
        <begin position="272"/>
        <end position="292"/>
    </location>
</feature>
<dbReference type="AlphaFoldDB" id="A0A8K0WFU8"/>
<name>A0A8K0WFU8_9HYPO</name>
<accession>A0A8K0WFU8</accession>
<comment type="caution">
    <text evidence="2">The sequence shown here is derived from an EMBL/GenBank/DDBJ whole genome shotgun (WGS) entry which is preliminary data.</text>
</comment>
<evidence type="ECO:0000256" key="1">
    <source>
        <dbReference type="SAM" id="Phobius"/>
    </source>
</evidence>
<keyword evidence="1" id="KW-0812">Transmembrane</keyword>
<gene>
    <name evidence="2" type="ORF">BKA59DRAFT_521306</name>
</gene>
<evidence type="ECO:0000313" key="2">
    <source>
        <dbReference type="EMBL" id="KAH7256102.1"/>
    </source>
</evidence>
<reference evidence="2" key="1">
    <citation type="journal article" date="2021" name="Nat. Commun.">
        <title>Genetic determinants of endophytism in the Arabidopsis root mycobiome.</title>
        <authorList>
            <person name="Mesny F."/>
            <person name="Miyauchi S."/>
            <person name="Thiergart T."/>
            <person name="Pickel B."/>
            <person name="Atanasova L."/>
            <person name="Karlsson M."/>
            <person name="Huettel B."/>
            <person name="Barry K.W."/>
            <person name="Haridas S."/>
            <person name="Chen C."/>
            <person name="Bauer D."/>
            <person name="Andreopoulos W."/>
            <person name="Pangilinan J."/>
            <person name="LaButti K."/>
            <person name="Riley R."/>
            <person name="Lipzen A."/>
            <person name="Clum A."/>
            <person name="Drula E."/>
            <person name="Henrissat B."/>
            <person name="Kohler A."/>
            <person name="Grigoriev I.V."/>
            <person name="Martin F.M."/>
            <person name="Hacquard S."/>
        </authorList>
    </citation>
    <scope>NUCLEOTIDE SEQUENCE</scope>
    <source>
        <strain evidence="2">MPI-SDFR-AT-0068</strain>
    </source>
</reference>
<protein>
    <submittedName>
        <fullName evidence="2">Uncharacterized protein</fullName>
    </submittedName>
</protein>
<keyword evidence="1" id="KW-1133">Transmembrane helix</keyword>
<keyword evidence="3" id="KW-1185">Reference proteome</keyword>
<dbReference type="Proteomes" id="UP000813427">
    <property type="component" value="Unassembled WGS sequence"/>
</dbReference>
<dbReference type="EMBL" id="JAGPXF010000002">
    <property type="protein sequence ID" value="KAH7256102.1"/>
    <property type="molecule type" value="Genomic_DNA"/>
</dbReference>
<proteinExistence type="predicted"/>
<dbReference type="OrthoDB" id="5420013at2759"/>
<feature type="transmembrane region" description="Helical" evidence="1">
    <location>
        <begin position="304"/>
        <end position="325"/>
    </location>
</feature>